<dbReference type="RefSeq" id="WP_140504483.1">
    <property type="nucleotide sequence ID" value="NZ_RCZH01000003.1"/>
</dbReference>
<gene>
    <name evidence="3" type="ORF">EAH81_05180</name>
</gene>
<dbReference type="SUPFAM" id="SSF53756">
    <property type="entry name" value="UDP-Glycosyltransferase/glycogen phosphorylase"/>
    <property type="match status" value="1"/>
</dbReference>
<dbReference type="Pfam" id="PF00534">
    <property type="entry name" value="Glycos_transf_1"/>
    <property type="match status" value="1"/>
</dbReference>
<dbReference type="CDD" id="cd03801">
    <property type="entry name" value="GT4_PimA-like"/>
    <property type="match status" value="1"/>
</dbReference>
<dbReference type="InterPro" id="IPR028098">
    <property type="entry name" value="Glyco_trans_4-like_N"/>
</dbReference>
<evidence type="ECO:0000313" key="4">
    <source>
        <dbReference type="Proteomes" id="UP000319700"/>
    </source>
</evidence>
<comment type="caution">
    <text evidence="3">The sequence shown here is derived from an EMBL/GenBank/DDBJ whole genome shotgun (WGS) entry which is preliminary data.</text>
</comment>
<dbReference type="GO" id="GO:0016757">
    <property type="term" value="F:glycosyltransferase activity"/>
    <property type="evidence" value="ECO:0007669"/>
    <property type="project" value="InterPro"/>
</dbReference>
<keyword evidence="4" id="KW-1185">Reference proteome</keyword>
<feature type="domain" description="Glycosyl transferase family 1" evidence="1">
    <location>
        <begin position="177"/>
        <end position="343"/>
    </location>
</feature>
<accession>A0A502F290</accession>
<organism evidence="3 4">
    <name type="scientific">Flavobacterium pectinovorum</name>
    <dbReference type="NCBI Taxonomy" id="29533"/>
    <lineage>
        <taxon>Bacteria</taxon>
        <taxon>Pseudomonadati</taxon>
        <taxon>Bacteroidota</taxon>
        <taxon>Flavobacteriia</taxon>
        <taxon>Flavobacteriales</taxon>
        <taxon>Flavobacteriaceae</taxon>
        <taxon>Flavobacterium</taxon>
    </lineage>
</organism>
<dbReference type="Pfam" id="PF13439">
    <property type="entry name" value="Glyco_transf_4"/>
    <property type="match status" value="1"/>
</dbReference>
<name>A0A502F290_9FLAO</name>
<reference evidence="3 4" key="1">
    <citation type="journal article" date="2019" name="Environ. Microbiol.">
        <title>Species interactions and distinct microbial communities in high Arctic permafrost affected cryosols are associated with the CH4 and CO2 gas fluxes.</title>
        <authorList>
            <person name="Altshuler I."/>
            <person name="Hamel J."/>
            <person name="Turney S."/>
            <person name="Magnuson E."/>
            <person name="Levesque R."/>
            <person name="Greer C."/>
            <person name="Whyte L.G."/>
        </authorList>
    </citation>
    <scope>NUCLEOTIDE SEQUENCE [LARGE SCALE GENOMIC DNA]</scope>
    <source>
        <strain evidence="3 4">42</strain>
    </source>
</reference>
<keyword evidence="3" id="KW-0808">Transferase</keyword>
<dbReference type="AlphaFoldDB" id="A0A502F290"/>
<dbReference type="InterPro" id="IPR001296">
    <property type="entry name" value="Glyco_trans_1"/>
</dbReference>
<evidence type="ECO:0000259" key="1">
    <source>
        <dbReference type="Pfam" id="PF00534"/>
    </source>
</evidence>
<dbReference type="EMBL" id="RCZH01000003">
    <property type="protein sequence ID" value="TPG43947.1"/>
    <property type="molecule type" value="Genomic_DNA"/>
</dbReference>
<feature type="domain" description="Glycosyltransferase subfamily 4-like N-terminal" evidence="2">
    <location>
        <begin position="60"/>
        <end position="168"/>
    </location>
</feature>
<dbReference type="InterPro" id="IPR050194">
    <property type="entry name" value="Glycosyltransferase_grp1"/>
</dbReference>
<dbReference type="PANTHER" id="PTHR45947:SF3">
    <property type="entry name" value="SULFOQUINOVOSYL TRANSFERASE SQD2"/>
    <property type="match status" value="1"/>
</dbReference>
<dbReference type="OrthoDB" id="1522162at2"/>
<dbReference type="Gene3D" id="3.40.50.2000">
    <property type="entry name" value="Glycogen Phosphorylase B"/>
    <property type="match status" value="2"/>
</dbReference>
<dbReference type="PANTHER" id="PTHR45947">
    <property type="entry name" value="SULFOQUINOVOSYL TRANSFERASE SQD2"/>
    <property type="match status" value="1"/>
</dbReference>
<evidence type="ECO:0000313" key="3">
    <source>
        <dbReference type="EMBL" id="TPG43947.1"/>
    </source>
</evidence>
<protein>
    <submittedName>
        <fullName evidence="3">Glycosyltransferase family 1 protein</fullName>
    </submittedName>
</protein>
<evidence type="ECO:0000259" key="2">
    <source>
        <dbReference type="Pfam" id="PF13439"/>
    </source>
</evidence>
<sequence>MKILNITSITELRGGDTQMYTVYNLLKEKSDLKQYILCPDNSTLAKICKKDNANFFTYNKNAFKLFNLVVTIIDICKKESIDILHIHDSSALNAGLIAVKFLNKSTTLILSRKRNNSIKEKFLNRYKYSHPRIEKIICVSKAVESIFDKIILDKERLITIYDGIDVEKFAQNTNKKLLHAEYKFSSDTKIIGNIAGLTNQKDIYTFIDTAKKIKAKNDTGHPIKFVIIGDGPLKDDLIKYTIKNDLENDIFFTGFRSVPDLLPEFNVFLSTSITEGLPLTVYEAFASRIPVVSTKAGGIPEVVSDGETGFLAALKDAETLSKRVLEILINPSLEENIKVNAYNLVKQNHDLCVMQKHYYDFYKTLS</sequence>
<dbReference type="Proteomes" id="UP000319700">
    <property type="component" value="Unassembled WGS sequence"/>
</dbReference>
<proteinExistence type="predicted"/>